<keyword evidence="5" id="KW-0812">Transmembrane</keyword>
<evidence type="ECO:0000313" key="7">
    <source>
        <dbReference type="EMBL" id="MDC2890203.1"/>
    </source>
</evidence>
<comment type="similarity">
    <text evidence="2">Belongs to the membrane fusion protein (MFP) (TC 8.A.1) family.</text>
</comment>
<sequence length="405" mass="45512">MLKTKIVDSIPFVSAILIILLTLYGLDFFKPEAQKRQYKAKKLRVFVERIKQRDTQLFAYSQGEVKPKQQADLRSQVEGLVVFVSPSLVVGGRVVKGQTLLQLDKRDYLLDVVQREAKVAQANQQLEKVKAQANVAELELANLGRKNANDLARWRPQLEHAEAELKAAKALLEISRLKLERTNITSPFTGVVRSESINIGQQVSRNSVIATVYANDVMEVALSLNGKDLKLLEMPIDFYQEQYEQGIPVVLSTELGDQITEWEGRIMRTSGQFDTRTRTLGVIAEIYQSKNQNSILPGLFVNARIKGVSVSNASTLPRTSVHPNNKVWYVDEEQTLQVTQVELIHRDNHSVVVKGLKNNIQIVTSALVAPVPGVSVRTLKSQPNNLTEEKTEKPKRKRKKKDAEA</sequence>
<evidence type="ECO:0000256" key="5">
    <source>
        <dbReference type="SAM" id="Phobius"/>
    </source>
</evidence>
<comment type="subcellular location">
    <subcellularLocation>
        <location evidence="1">Cell inner membrane</location>
        <topology evidence="1">Lipid-anchor</topology>
    </subcellularLocation>
</comment>
<protein>
    <submittedName>
        <fullName evidence="7">Efflux RND transporter periplasmic adaptor subunit</fullName>
    </submittedName>
</protein>
<evidence type="ECO:0000313" key="8">
    <source>
        <dbReference type="Proteomes" id="UP001528411"/>
    </source>
</evidence>
<feature type="coiled-coil region" evidence="3">
    <location>
        <begin position="112"/>
        <end position="180"/>
    </location>
</feature>
<dbReference type="SUPFAM" id="SSF111369">
    <property type="entry name" value="HlyD-like secretion proteins"/>
    <property type="match status" value="1"/>
</dbReference>
<gene>
    <name evidence="7" type="ORF">PN838_17340</name>
</gene>
<name>A0ABT5FGL0_9GAMM</name>
<evidence type="ECO:0000259" key="6">
    <source>
        <dbReference type="Pfam" id="PF25917"/>
    </source>
</evidence>
<keyword evidence="5" id="KW-1133">Transmembrane helix</keyword>
<dbReference type="EMBL" id="JAQOMS010000002">
    <property type="protein sequence ID" value="MDC2890203.1"/>
    <property type="molecule type" value="Genomic_DNA"/>
</dbReference>
<keyword evidence="8" id="KW-1185">Reference proteome</keyword>
<comment type="caution">
    <text evidence="7">The sequence shown here is derived from an EMBL/GenBank/DDBJ whole genome shotgun (WGS) entry which is preliminary data.</text>
</comment>
<proteinExistence type="inferred from homology"/>
<feature type="compositionally biased region" description="Basic residues" evidence="4">
    <location>
        <begin position="393"/>
        <end position="405"/>
    </location>
</feature>
<dbReference type="Gene3D" id="2.40.30.170">
    <property type="match status" value="1"/>
</dbReference>
<accession>A0ABT5FGL0</accession>
<dbReference type="Proteomes" id="UP001528411">
    <property type="component" value="Unassembled WGS sequence"/>
</dbReference>
<evidence type="ECO:0000256" key="3">
    <source>
        <dbReference type="SAM" id="Coils"/>
    </source>
</evidence>
<keyword evidence="5" id="KW-0472">Membrane</keyword>
<dbReference type="NCBIfam" id="TIGR01730">
    <property type="entry name" value="RND_mfp"/>
    <property type="match status" value="1"/>
</dbReference>
<dbReference type="InterPro" id="IPR006143">
    <property type="entry name" value="RND_pump_MFP"/>
</dbReference>
<dbReference type="Gene3D" id="1.10.287.470">
    <property type="entry name" value="Helix hairpin bin"/>
    <property type="match status" value="1"/>
</dbReference>
<evidence type="ECO:0000256" key="2">
    <source>
        <dbReference type="ARBA" id="ARBA00009477"/>
    </source>
</evidence>
<dbReference type="InterPro" id="IPR058625">
    <property type="entry name" value="MdtA-like_BSH"/>
</dbReference>
<keyword evidence="3" id="KW-0175">Coiled coil</keyword>
<feature type="domain" description="Multidrug resistance protein MdtA-like barrel-sandwich hybrid" evidence="6">
    <location>
        <begin position="70"/>
        <end position="207"/>
    </location>
</feature>
<feature type="transmembrane region" description="Helical" evidence="5">
    <location>
        <begin position="12"/>
        <end position="29"/>
    </location>
</feature>
<dbReference type="Gene3D" id="2.40.420.20">
    <property type="match status" value="1"/>
</dbReference>
<dbReference type="Gene3D" id="2.40.50.100">
    <property type="match status" value="1"/>
</dbReference>
<dbReference type="PANTHER" id="PTHR30158:SF24">
    <property type="entry name" value="HLYD FAMILY SECRETION PROTEIN"/>
    <property type="match status" value="1"/>
</dbReference>
<dbReference type="Pfam" id="PF25917">
    <property type="entry name" value="BSH_RND"/>
    <property type="match status" value="1"/>
</dbReference>
<reference evidence="7 8" key="1">
    <citation type="submission" date="2023-01" db="EMBL/GenBank/DDBJ databases">
        <title>Psychrosphaera sp. nov., isolated from marine algae.</title>
        <authorList>
            <person name="Bayburt H."/>
            <person name="Choi B.J."/>
            <person name="Kim J.M."/>
            <person name="Choi D.G."/>
            <person name="Jeon C.O."/>
        </authorList>
    </citation>
    <scope>NUCLEOTIDE SEQUENCE [LARGE SCALE GENOMIC DNA]</scope>
    <source>
        <strain evidence="7 8">G1-22</strain>
    </source>
</reference>
<evidence type="ECO:0000256" key="1">
    <source>
        <dbReference type="ARBA" id="ARBA00004519"/>
    </source>
</evidence>
<feature type="region of interest" description="Disordered" evidence="4">
    <location>
        <begin position="379"/>
        <end position="405"/>
    </location>
</feature>
<dbReference type="PANTHER" id="PTHR30158">
    <property type="entry name" value="ACRA/E-RELATED COMPONENT OF DRUG EFFLUX TRANSPORTER"/>
    <property type="match status" value="1"/>
</dbReference>
<organism evidence="7 8">
    <name type="scientific">Psychrosphaera algicola</name>
    <dbReference type="NCBI Taxonomy" id="3023714"/>
    <lineage>
        <taxon>Bacteria</taxon>
        <taxon>Pseudomonadati</taxon>
        <taxon>Pseudomonadota</taxon>
        <taxon>Gammaproteobacteria</taxon>
        <taxon>Alteromonadales</taxon>
        <taxon>Pseudoalteromonadaceae</taxon>
        <taxon>Psychrosphaera</taxon>
    </lineage>
</organism>
<dbReference type="RefSeq" id="WP_272181457.1">
    <property type="nucleotide sequence ID" value="NZ_JAQOMS010000002.1"/>
</dbReference>
<evidence type="ECO:0000256" key="4">
    <source>
        <dbReference type="SAM" id="MobiDB-lite"/>
    </source>
</evidence>